<protein>
    <recommendedName>
        <fullName evidence="3">Phage protein</fullName>
    </recommendedName>
</protein>
<organism evidence="1 2">
    <name type="scientific">Aerococcus urinaeequi</name>
    <dbReference type="NCBI Taxonomy" id="51665"/>
    <lineage>
        <taxon>Bacteria</taxon>
        <taxon>Bacillati</taxon>
        <taxon>Bacillota</taxon>
        <taxon>Bacilli</taxon>
        <taxon>Lactobacillales</taxon>
        <taxon>Aerococcaceae</taxon>
        <taxon>Aerococcus</taxon>
    </lineage>
</organism>
<comment type="caution">
    <text evidence="1">The sequence shown here is derived from an EMBL/GenBank/DDBJ whole genome shotgun (WGS) entry which is preliminary data.</text>
</comment>
<name>A0ABR5ZYJ4_9LACT</name>
<keyword evidence="2" id="KW-1185">Reference proteome</keyword>
<gene>
    <name evidence="1" type="ORF">H3232_05720</name>
</gene>
<accession>A0ABR5ZYJ4</accession>
<evidence type="ECO:0000313" key="2">
    <source>
        <dbReference type="Proteomes" id="UP000540056"/>
    </source>
</evidence>
<evidence type="ECO:0000313" key="1">
    <source>
        <dbReference type="EMBL" id="MBA5746687.1"/>
    </source>
</evidence>
<reference evidence="1 2" key="1">
    <citation type="submission" date="2020-07" db="EMBL/GenBank/DDBJ databases">
        <title>Draft Genome Sequences of Lactobacillales Isolated from the International Space Station.</title>
        <authorList>
            <person name="Bharadwaj A.R."/>
            <person name="Singh N.K."/>
            <person name="Wood J.M."/>
            <person name="Debieu M."/>
            <person name="O'Hara N.B."/>
            <person name="Karouia F."/>
            <person name="Mason C.E."/>
            <person name="Venkateswaran K."/>
        </authorList>
    </citation>
    <scope>NUCLEOTIDE SEQUENCE [LARGE SCALE GENOMIC DNA]</scope>
    <source>
        <strain evidence="1 2">151250015-1-258-55</strain>
    </source>
</reference>
<dbReference type="EMBL" id="JACGAN010000008">
    <property type="protein sequence ID" value="MBA5746687.1"/>
    <property type="molecule type" value="Genomic_DNA"/>
</dbReference>
<dbReference type="RefSeq" id="WP_182023397.1">
    <property type="nucleotide sequence ID" value="NZ_JACGAM010000008.1"/>
</dbReference>
<sequence>MKINILGTVYTIIRHDKDNPIRIKDCDGYCDYSVKEIHLAEKEGYEWADVDGHFDKVLRHELVHAYLYESGLNIESWARDEEIVDWMAIQIPKIADKYKELEI</sequence>
<proteinExistence type="predicted"/>
<dbReference type="Proteomes" id="UP000540056">
    <property type="component" value="Unassembled WGS sequence"/>
</dbReference>
<evidence type="ECO:0008006" key="3">
    <source>
        <dbReference type="Google" id="ProtNLM"/>
    </source>
</evidence>